<dbReference type="PIRSF" id="PIRSF000615">
    <property type="entry name" value="TyrPK_CSF1-R"/>
    <property type="match status" value="1"/>
</dbReference>
<dbReference type="Proteomes" id="UP000466442">
    <property type="component" value="Unassembled WGS sequence"/>
</dbReference>
<keyword evidence="3 11" id="KW-1133">Transmembrane helix</keyword>
<dbReference type="SUPFAM" id="SSF56112">
    <property type="entry name" value="Protein kinase-like (PK-like)"/>
    <property type="match status" value="1"/>
</dbReference>
<evidence type="ECO:0000256" key="4">
    <source>
        <dbReference type="ARBA" id="ARBA00023136"/>
    </source>
</evidence>
<dbReference type="PRINTS" id="PR00109">
    <property type="entry name" value="TYRKINASE"/>
</dbReference>
<dbReference type="InterPro" id="IPR020635">
    <property type="entry name" value="Tyr_kinase_cat_dom"/>
</dbReference>
<dbReference type="GO" id="GO:0016020">
    <property type="term" value="C:membrane"/>
    <property type="evidence" value="ECO:0007669"/>
    <property type="project" value="UniProtKB-SubCell"/>
</dbReference>
<feature type="compositionally biased region" description="Basic and acidic residues" evidence="10">
    <location>
        <begin position="637"/>
        <end position="658"/>
    </location>
</feature>
<evidence type="ECO:0000256" key="9">
    <source>
        <dbReference type="PIRSR" id="PIRSR000615-3"/>
    </source>
</evidence>
<dbReference type="InterPro" id="IPR001245">
    <property type="entry name" value="Ser-Thr/Tyr_kinase_cat_dom"/>
</dbReference>
<feature type="domain" description="Ig-like" evidence="12">
    <location>
        <begin position="16"/>
        <end position="108"/>
    </location>
</feature>
<dbReference type="InterPro" id="IPR011009">
    <property type="entry name" value="Kinase-like_dom_sf"/>
</dbReference>
<dbReference type="GO" id="GO:0005524">
    <property type="term" value="F:ATP binding"/>
    <property type="evidence" value="ECO:0007669"/>
    <property type="project" value="UniProtKB-KW"/>
</dbReference>
<dbReference type="PANTHER" id="PTHR10075">
    <property type="entry name" value="BASIGIN RELATED"/>
    <property type="match status" value="1"/>
</dbReference>
<evidence type="ECO:0000256" key="8">
    <source>
        <dbReference type="PIRSR" id="PIRSR000615-2"/>
    </source>
</evidence>
<dbReference type="InterPro" id="IPR003598">
    <property type="entry name" value="Ig_sub2"/>
</dbReference>
<feature type="transmembrane region" description="Helical" evidence="11">
    <location>
        <begin position="591"/>
        <end position="612"/>
    </location>
</feature>
<evidence type="ECO:0000259" key="12">
    <source>
        <dbReference type="PROSITE" id="PS50835"/>
    </source>
</evidence>
<feature type="region of interest" description="Disordered" evidence="10">
    <location>
        <begin position="617"/>
        <end position="672"/>
    </location>
</feature>
<reference evidence="13" key="1">
    <citation type="journal article" date="2021" name="Mol. Ecol. Resour.">
        <title>Apolygus lucorum genome provides insights into omnivorousness and mesophyll feeding.</title>
        <authorList>
            <person name="Liu Y."/>
            <person name="Liu H."/>
            <person name="Wang H."/>
            <person name="Huang T."/>
            <person name="Liu B."/>
            <person name="Yang B."/>
            <person name="Yin L."/>
            <person name="Li B."/>
            <person name="Zhang Y."/>
            <person name="Zhang S."/>
            <person name="Jiang F."/>
            <person name="Zhang X."/>
            <person name="Ren Y."/>
            <person name="Wang B."/>
            <person name="Wang S."/>
            <person name="Lu Y."/>
            <person name="Wu K."/>
            <person name="Fan W."/>
            <person name="Wang G."/>
        </authorList>
    </citation>
    <scope>NUCLEOTIDE SEQUENCE</scope>
    <source>
        <strain evidence="13">12Hb</strain>
    </source>
</reference>
<dbReference type="Pfam" id="PF07714">
    <property type="entry name" value="PK_Tyr_Ser-Thr"/>
    <property type="match status" value="1"/>
</dbReference>
<dbReference type="FunFam" id="2.60.40.10:FF:000032">
    <property type="entry name" value="palladin isoform X1"/>
    <property type="match status" value="1"/>
</dbReference>
<dbReference type="EMBL" id="WIXP02000002">
    <property type="protein sequence ID" value="KAF6214353.1"/>
    <property type="molecule type" value="Genomic_DNA"/>
</dbReference>
<dbReference type="CDD" id="cd00096">
    <property type="entry name" value="Ig"/>
    <property type="match status" value="3"/>
</dbReference>
<dbReference type="AlphaFoldDB" id="A0A8S9XZK7"/>
<name>A0A8S9XZK7_APOLU</name>
<evidence type="ECO:0000313" key="14">
    <source>
        <dbReference type="Proteomes" id="UP000466442"/>
    </source>
</evidence>
<dbReference type="GO" id="GO:0004713">
    <property type="term" value="F:protein tyrosine kinase activity"/>
    <property type="evidence" value="ECO:0007669"/>
    <property type="project" value="InterPro"/>
</dbReference>
<evidence type="ECO:0000313" key="13">
    <source>
        <dbReference type="EMBL" id="KAF6214353.1"/>
    </source>
</evidence>
<dbReference type="GO" id="GO:0046872">
    <property type="term" value="F:metal ion binding"/>
    <property type="evidence" value="ECO:0007669"/>
    <property type="project" value="UniProtKB-KW"/>
</dbReference>
<feature type="domain" description="Ig-like" evidence="12">
    <location>
        <begin position="476"/>
        <end position="561"/>
    </location>
</feature>
<dbReference type="GO" id="GO:0048468">
    <property type="term" value="P:cell development"/>
    <property type="evidence" value="ECO:0007669"/>
    <property type="project" value="UniProtKB-ARBA"/>
</dbReference>
<protein>
    <recommendedName>
        <fullName evidence="12">Ig-like domain-containing protein</fullName>
    </recommendedName>
</protein>
<dbReference type="SUPFAM" id="SSF48726">
    <property type="entry name" value="Immunoglobulin"/>
    <property type="match status" value="5"/>
</dbReference>
<evidence type="ECO:0000256" key="1">
    <source>
        <dbReference type="ARBA" id="ARBA00004167"/>
    </source>
</evidence>
<organism evidence="13 14">
    <name type="scientific">Apolygus lucorum</name>
    <name type="common">Small green plant bug</name>
    <name type="synonym">Lygocoris lucorum</name>
    <dbReference type="NCBI Taxonomy" id="248454"/>
    <lineage>
        <taxon>Eukaryota</taxon>
        <taxon>Metazoa</taxon>
        <taxon>Ecdysozoa</taxon>
        <taxon>Arthropoda</taxon>
        <taxon>Hexapoda</taxon>
        <taxon>Insecta</taxon>
        <taxon>Pterygota</taxon>
        <taxon>Neoptera</taxon>
        <taxon>Paraneoptera</taxon>
        <taxon>Hemiptera</taxon>
        <taxon>Heteroptera</taxon>
        <taxon>Panheteroptera</taxon>
        <taxon>Cimicomorpha</taxon>
        <taxon>Miridae</taxon>
        <taxon>Mirini</taxon>
        <taxon>Apolygus</taxon>
    </lineage>
</organism>
<dbReference type="InterPro" id="IPR007110">
    <property type="entry name" value="Ig-like_dom"/>
</dbReference>
<keyword evidence="6" id="KW-0325">Glycoprotein</keyword>
<feature type="domain" description="Ig-like" evidence="12">
    <location>
        <begin position="400"/>
        <end position="471"/>
    </location>
</feature>
<keyword evidence="2 11" id="KW-0812">Transmembrane</keyword>
<keyword evidence="5" id="KW-1015">Disulfide bond</keyword>
<feature type="binding site" evidence="8">
    <location>
        <position position="722"/>
    </location>
    <ligand>
        <name>ATP</name>
        <dbReference type="ChEBI" id="CHEBI:30616"/>
    </ligand>
</feature>
<proteinExistence type="predicted"/>
<dbReference type="Gene3D" id="2.60.40.10">
    <property type="entry name" value="Immunoglobulins"/>
    <property type="match status" value="6"/>
</dbReference>
<feature type="domain" description="Ig-like" evidence="12">
    <location>
        <begin position="295"/>
        <end position="381"/>
    </location>
</feature>
<dbReference type="PROSITE" id="PS50835">
    <property type="entry name" value="IG_LIKE"/>
    <property type="match status" value="5"/>
</dbReference>
<dbReference type="PANTHER" id="PTHR10075:SF100">
    <property type="entry name" value="FASCICLIN-2"/>
    <property type="match status" value="1"/>
</dbReference>
<evidence type="ECO:0000256" key="5">
    <source>
        <dbReference type="ARBA" id="ARBA00023157"/>
    </source>
</evidence>
<feature type="compositionally biased region" description="Polar residues" evidence="10">
    <location>
        <begin position="659"/>
        <end position="669"/>
    </location>
</feature>
<accession>A0A8S9XZK7</accession>
<dbReference type="SMART" id="SM00408">
    <property type="entry name" value="IGc2"/>
    <property type="match status" value="6"/>
</dbReference>
<dbReference type="SMART" id="SM00409">
    <property type="entry name" value="IG"/>
    <property type="match status" value="6"/>
</dbReference>
<evidence type="ECO:0000256" key="10">
    <source>
        <dbReference type="SAM" id="MobiDB-lite"/>
    </source>
</evidence>
<comment type="caution">
    <text evidence="13">The sequence shown here is derived from an EMBL/GenBank/DDBJ whole genome shotgun (WGS) entry which is preliminary data.</text>
</comment>
<gene>
    <name evidence="13" type="ORF">GE061_009093</name>
</gene>
<dbReference type="GO" id="GO:0019199">
    <property type="term" value="F:transmembrane receptor protein kinase activity"/>
    <property type="evidence" value="ECO:0007669"/>
    <property type="project" value="UniProtKB-ARBA"/>
</dbReference>
<dbReference type="Gene3D" id="1.10.510.10">
    <property type="entry name" value="Transferase(Phosphotransferase) domain 1"/>
    <property type="match status" value="1"/>
</dbReference>
<evidence type="ECO:0000256" key="11">
    <source>
        <dbReference type="SAM" id="Phobius"/>
    </source>
</evidence>
<keyword evidence="9" id="KW-0460">Magnesium</keyword>
<evidence type="ECO:0000256" key="3">
    <source>
        <dbReference type="ARBA" id="ARBA00022989"/>
    </source>
</evidence>
<dbReference type="InterPro" id="IPR003599">
    <property type="entry name" value="Ig_sub"/>
</dbReference>
<keyword evidence="9" id="KW-0479">Metal-binding</keyword>
<feature type="binding site" evidence="9">
    <location>
        <position position="723"/>
    </location>
    <ligand>
        <name>Mg(2+)</name>
        <dbReference type="ChEBI" id="CHEBI:18420"/>
    </ligand>
</feature>
<dbReference type="InterPro" id="IPR036179">
    <property type="entry name" value="Ig-like_dom_sf"/>
</dbReference>
<keyword evidence="8" id="KW-0547">Nucleotide-binding</keyword>
<evidence type="ECO:0000256" key="2">
    <source>
        <dbReference type="ARBA" id="ARBA00022692"/>
    </source>
</evidence>
<keyword evidence="4 11" id="KW-0472">Membrane</keyword>
<evidence type="ECO:0000256" key="6">
    <source>
        <dbReference type="ARBA" id="ARBA00023180"/>
    </source>
</evidence>
<comment type="subcellular location">
    <subcellularLocation>
        <location evidence="1">Membrane</location>
        <topology evidence="1">Single-pass membrane protein</topology>
    </subcellularLocation>
</comment>
<feature type="domain" description="Ig-like" evidence="12">
    <location>
        <begin position="196"/>
        <end position="286"/>
    </location>
</feature>
<dbReference type="SMART" id="SM00219">
    <property type="entry name" value="TyrKc"/>
    <property type="match status" value="1"/>
</dbReference>
<keyword evidence="7" id="KW-0393">Immunoglobulin domain</keyword>
<sequence>MTAYISLARQSIEVFPQHHWLHEVVKVKTVGKVPTASGGDLHLSCVADGSEPMQIQWFKNGDGLKTSGKINTTGYDVVVTGVNPLDNGVYRCVASNAASTVNSYNRVSVTVPGEQWAQMVVVPEDVVAKRGSNSKFDCIYQFADVIEWYYKQTGPLENSTKYNIFPNGSLVVSDVSENDAGLYSCVGIRGESTEVPQIYSASLRLAYLEDPDDRTLVPLTDGNLRLINEGGDLEVGCNAPAGLPKPAVSWSRGSKGQILSLRGVTKADAGNYTCFISNLADTKQVSFLLAITVEPEITQHPTDIMVDEGGDALFHCEFAGTHKYSSVQWFKDGVAVRGPRYFEKRGFLNITGVLPSDQGAYLCQVLTKPFQPAYSRPAQLTVKEKLKFAPRPINTNLELETVRKVHCRAQGAAPPVIKWIKDGVEDEGFPEHVSDINGTLHFNKVQSSDKGTYTCIASNYQGVINATIEIDVVVSPKFTNLPSNPTEVFEGEPLMLDCMAEGDPKPMIHWDKNSNMEGFDKTRFKQLENGSLLIEVVQASDEGKYGCTAGNSGGLKRYEVSLIVRGTESYRVSDGNDVNSTLGGSVLSRTVAVTLGAAGAYMVLVIGLMAYCRCRSRKNKSPPSDAQDPVLQAEAGHSGERKVCNGDAGGHSDGDLTAHSHQSQLSSRSYGKLPVTRDHLTDMMVLGGPETNVDGYQVRSKGQAQTPGTATKDYDVFNLAARNCLVSSDLSVKVSLSALSKDVYRKEYFLHRNKLLPIRWMPPEGVSEDDYSSKSDVFSFGVTVWEIFARGDLPHAGRSDQEVLSGLADSGGLSLDFPAETPPLVVSLVDECRAPGPNDRPAFSAIALKVADIISKVE</sequence>
<keyword evidence="8" id="KW-0067">ATP-binding</keyword>
<dbReference type="InterPro" id="IPR013783">
    <property type="entry name" value="Ig-like_fold"/>
</dbReference>
<evidence type="ECO:0000256" key="7">
    <source>
        <dbReference type="ARBA" id="ARBA00023319"/>
    </source>
</evidence>
<dbReference type="Pfam" id="PF13927">
    <property type="entry name" value="Ig_3"/>
    <property type="match status" value="5"/>
</dbReference>
<keyword evidence="14" id="KW-1185">Reference proteome</keyword>
<dbReference type="OrthoDB" id="2413561at2759"/>